<dbReference type="Pfam" id="PF04209">
    <property type="entry name" value="HgmA_C"/>
    <property type="match status" value="1"/>
</dbReference>
<dbReference type="GO" id="GO:0051213">
    <property type="term" value="F:dioxygenase activity"/>
    <property type="evidence" value="ECO:0007669"/>
    <property type="project" value="UniProtKB-KW"/>
</dbReference>
<comment type="similarity">
    <text evidence="2">Belongs to the DNA polymerase type-B family.</text>
</comment>
<comment type="subcellular location">
    <subcellularLocation>
        <location evidence="1">Nucleus</location>
    </subcellularLocation>
</comment>
<dbReference type="FunFam" id="1.10.287.690:FF:000003">
    <property type="entry name" value="DNA polymerase"/>
    <property type="match status" value="1"/>
</dbReference>
<evidence type="ECO:0000256" key="15">
    <source>
        <dbReference type="ARBA" id="ARBA00023004"/>
    </source>
</evidence>
<keyword evidence="12" id="KW-0239">DNA-directed DNA polymerase</keyword>
<evidence type="ECO:0000256" key="7">
    <source>
        <dbReference type="ARBA" id="ARBA00022705"/>
    </source>
</evidence>
<feature type="domain" description="DNA polymerase alpha catalytic subunit N-terminal" evidence="24">
    <location>
        <begin position="97"/>
        <end position="158"/>
    </location>
</feature>
<feature type="domain" description="Zinc finger DNA-directed DNA polymerase family B alpha" evidence="23">
    <location>
        <begin position="1235"/>
        <end position="1267"/>
    </location>
</feature>
<sequence>MKLLSQARRRDGDAREWQFSLHFPLELKEVVISGDKRPPAEPPWKRLLFTNGLIELTQVRPGNASRYHPPEGAGDIGLATSRSRREKKEKTGRKSALDLLKKAKAGEKIKYEVEDFSSVYEEVDEEQYSRLVRERQDDDWIIDDDGTGYVEDGREIFDEELDEDALDTNSKGKGNDKGNKKKDSKNVKKTSVSKPNSIKSMFLASTVKSSEKDIDLSKDDLLGDILQDLHSEASTSSTVMKPIPSQIHPPSSSFQKIESNRGAQNGAKITTVKCVATEESVKIKEEDPSQSSEKMEEHVFDEGDFDDPMEAEDDGEAVPQNTKDEKCEPVVNTLADIKPETKETAIQSAAAPETTCWERMAEGDGSSAVSEVQVDSSQLPLVTGADGEKVFRFYWLDAFEDQYTQPGVVYLFGKVWIESAEMYVSCCVTVKNIERTVYLLPREKQINLKTGEETDNPVTMMQVYQEFNDKIAEKYKIMKFRSKKVEKNYAFEIPDVPAKSEYLEVRYSAELPQLPQDLKGETFSHVFGTNTTGLEHLLLSRKFKGPSWLEVKTPQLSSQPVSWCKVEAVAVRSHLVTVVKDLAPPPLVVLSLSMKTMQNAKSHQNEIVSLAALVHHKFPLDKAPPQPPFQNYFCVISKPNDCIFPYDFKDAVAKKNAKIEIAATERTLLGLLLAKIHKIDPDVIVGHDIYGFDLEVILQRITACKVPHWSKIGRLRRSIMPKLGGRSGFAEKNAACGRMICDVQISAKELIRCKSYHLSELVLHIIKTERVVIPPEAIKNHYNDSSHLLYLLENTWMDAKFILQIMCELNVLPLALQITSISGNVMVDDEEDVDVTQGKTKKGRKKAAYAGGLVLEPKVGFYDKFILLLDFNSLYPSIIQEFNICFTTVERVSAISRKASEVDEVDEIPELPDPDLEIGILPKEIKKLVERRRQVKQLMKQPDLNADLYLQYDIRQKALKLTANSMYGCLGFSFSRFYAKPLAALVTHKGREVKSEINKLYKLLEIDIDGVFKSLLLLKKKKYAALVVEQTGDGRYITKQELKGLDIVRRDWCDLAKECGNYVISQILSDQPRDIIVENIQRRLIEIGEKVVNGSIPLNQFEIHKALTKDPQDYPDKKSLPHVHVALWVNSQGGRKVKAGDTISYVICQDGTNLSASQRAYALDQLTKQENLRIDNQYYLSQQIHPVVSRICEPIEGIDSVLIATWLGLDPSQFRSHQQYQKDEENEALLGVPAQLTDEEKYRDCERFKFICSQCKTENIYDNVFDGSGWLVCEEQTCQNRTRRIPLNFSRSGAMCQACMKASLRPENNPQVCPYGLYAEQLSGSAFTCPRQTNKRSWLYRILPSVCHKPFAPMEQGYLTHNWDEVEPEPNQLRWKPFIVPKSSEKKVDFVMFCLAYVVSVPQLGKLLITTEFGKMMVEPNEICVIQQGMCFKVDVFGETRGYILEVFGAHFELPDLGPIGANGLANPRDFLVPVACYEDYKAPSGYTVVNKYQGKLFVAQQDPSIFTVVTAKSTRPGVAIADFVIFPPRWGVANHTFRPPYYHRNCMSEFMGLIKGHYEAKEQGFQPGGGSLHSIMTPHGPDADCFEKASTADLQPERVADGTMQPNRKMQCELTDGHQAKKMRDVHMQLPTQKLENLKEKREYIYNNSDPCVCNIAEKLGNDDSRE</sequence>
<dbReference type="InterPro" id="IPR036397">
    <property type="entry name" value="RNaseH_sf"/>
</dbReference>
<evidence type="ECO:0000313" key="27">
    <source>
        <dbReference type="Proteomes" id="UP000886611"/>
    </source>
</evidence>
<feature type="compositionally biased region" description="Polar residues" evidence="19">
    <location>
        <begin position="254"/>
        <end position="263"/>
    </location>
</feature>
<dbReference type="SUPFAM" id="SSF90234">
    <property type="entry name" value="Zinc finger domain of DNA polymerase-alpha"/>
    <property type="match status" value="1"/>
</dbReference>
<dbReference type="FunFam" id="3.30.70.2820:FF:000001">
    <property type="entry name" value="DNA polymerase"/>
    <property type="match status" value="1"/>
</dbReference>
<feature type="domain" description="DNA-directed DNA polymerase family B multifunctional" evidence="20">
    <location>
        <begin position="992"/>
        <end position="1195"/>
    </location>
</feature>
<dbReference type="GO" id="GO:0006572">
    <property type="term" value="P:L-tyrosine catabolic process"/>
    <property type="evidence" value="ECO:0007669"/>
    <property type="project" value="UniProtKB-KW"/>
</dbReference>
<evidence type="ECO:0000256" key="11">
    <source>
        <dbReference type="ARBA" id="ARBA00022878"/>
    </source>
</evidence>
<dbReference type="FunFam" id="3.30.420.10:FF:000018">
    <property type="entry name" value="DNA polymerase"/>
    <property type="match status" value="1"/>
</dbReference>
<dbReference type="SUPFAM" id="SSF56672">
    <property type="entry name" value="DNA/RNA polymerases"/>
    <property type="match status" value="1"/>
</dbReference>
<dbReference type="InterPro" id="IPR012337">
    <property type="entry name" value="RNaseH-like_sf"/>
</dbReference>
<dbReference type="FunFam" id="2.60.120.10:FF:000034">
    <property type="entry name" value="Homogentisate 1,2-dioxygenase"/>
    <property type="match status" value="1"/>
</dbReference>
<dbReference type="Pfam" id="PF20510">
    <property type="entry name" value="HgmA_N"/>
    <property type="match status" value="1"/>
</dbReference>
<evidence type="ECO:0000259" key="22">
    <source>
        <dbReference type="Pfam" id="PF04209"/>
    </source>
</evidence>
<proteinExistence type="inferred from homology"/>
<dbReference type="CDD" id="cd05776">
    <property type="entry name" value="DNA_polB_alpha_exo"/>
    <property type="match status" value="1"/>
</dbReference>
<dbReference type="InterPro" id="IPR046452">
    <property type="entry name" value="HgmA_N"/>
</dbReference>
<dbReference type="Gene3D" id="3.30.420.10">
    <property type="entry name" value="Ribonuclease H-like superfamily/Ribonuclease H"/>
    <property type="match status" value="1"/>
</dbReference>
<name>A0A8X8BJJ3_POLSE</name>
<evidence type="ECO:0000256" key="8">
    <source>
        <dbReference type="ARBA" id="ARBA00022723"/>
    </source>
</evidence>
<dbReference type="Pfam" id="PF03104">
    <property type="entry name" value="DNA_pol_B_exo1"/>
    <property type="match status" value="1"/>
</dbReference>
<evidence type="ECO:0000259" key="24">
    <source>
        <dbReference type="Pfam" id="PF12254"/>
    </source>
</evidence>
<dbReference type="InterPro" id="IPR011051">
    <property type="entry name" value="RmlC_Cupin_sf"/>
</dbReference>
<evidence type="ECO:0000256" key="13">
    <source>
        <dbReference type="ARBA" id="ARBA00022964"/>
    </source>
</evidence>
<keyword evidence="8" id="KW-0479">Metal-binding</keyword>
<evidence type="ECO:0000256" key="10">
    <source>
        <dbReference type="ARBA" id="ARBA00022833"/>
    </source>
</evidence>
<dbReference type="InterPro" id="IPR014710">
    <property type="entry name" value="RmlC-like_jellyroll"/>
</dbReference>
<dbReference type="SMART" id="SM00486">
    <property type="entry name" value="POLBc"/>
    <property type="match status" value="1"/>
</dbReference>
<evidence type="ECO:0000256" key="5">
    <source>
        <dbReference type="ARBA" id="ARBA00022679"/>
    </source>
</evidence>
<evidence type="ECO:0000259" key="21">
    <source>
        <dbReference type="Pfam" id="PF03104"/>
    </source>
</evidence>
<evidence type="ECO:0000256" key="3">
    <source>
        <dbReference type="ARBA" id="ARBA00012417"/>
    </source>
</evidence>
<dbReference type="InterPro" id="IPR038256">
    <property type="entry name" value="Pol_alpha_znc_sf"/>
</dbReference>
<evidence type="ECO:0000256" key="18">
    <source>
        <dbReference type="ARBA" id="ARBA00023242"/>
    </source>
</evidence>
<keyword evidence="15" id="KW-0408">Iron</keyword>
<evidence type="ECO:0000256" key="12">
    <source>
        <dbReference type="ARBA" id="ARBA00022932"/>
    </source>
</evidence>
<dbReference type="InterPro" id="IPR045846">
    <property type="entry name" value="POLBc_alpha"/>
</dbReference>
<dbReference type="Gene3D" id="3.90.1600.10">
    <property type="entry name" value="Palm domain of DNA polymerase"/>
    <property type="match status" value="2"/>
</dbReference>
<dbReference type="GO" id="GO:0003682">
    <property type="term" value="F:chromatin binding"/>
    <property type="evidence" value="ECO:0007669"/>
    <property type="project" value="TreeGrafter"/>
</dbReference>
<feature type="domain" description="Homogentisate 1,2-dioxygenase N-terminal" evidence="25">
    <location>
        <begin position="1300"/>
        <end position="1391"/>
    </location>
</feature>
<dbReference type="GO" id="GO:0003887">
    <property type="term" value="F:DNA-directed DNA polymerase activity"/>
    <property type="evidence" value="ECO:0007669"/>
    <property type="project" value="UniProtKB-KW"/>
</dbReference>
<dbReference type="Pfam" id="PF00136">
    <property type="entry name" value="DNA_pol_B"/>
    <property type="match status" value="1"/>
</dbReference>
<dbReference type="GO" id="GO:0006559">
    <property type="term" value="P:L-phenylalanine catabolic process"/>
    <property type="evidence" value="ECO:0007669"/>
    <property type="project" value="UniProtKB-KW"/>
</dbReference>
<keyword evidence="13" id="KW-0223">Dioxygenase</keyword>
<evidence type="ECO:0000256" key="9">
    <source>
        <dbReference type="ARBA" id="ARBA00022771"/>
    </source>
</evidence>
<keyword evidence="17" id="KW-0585">Phenylalanine catabolism</keyword>
<dbReference type="GO" id="GO:0003688">
    <property type="term" value="F:DNA replication origin binding"/>
    <property type="evidence" value="ECO:0007669"/>
    <property type="project" value="TreeGrafter"/>
</dbReference>
<evidence type="ECO:0000256" key="6">
    <source>
        <dbReference type="ARBA" id="ARBA00022695"/>
    </source>
</evidence>
<dbReference type="Pfam" id="PF08996">
    <property type="entry name" value="zf-DNA_Pol"/>
    <property type="match status" value="1"/>
</dbReference>
<feature type="region of interest" description="Disordered" evidence="19">
    <location>
        <begin position="233"/>
        <end position="265"/>
    </location>
</feature>
<feature type="region of interest" description="Disordered" evidence="19">
    <location>
        <begin position="62"/>
        <end position="93"/>
    </location>
</feature>
<keyword evidence="27" id="KW-1185">Reference proteome</keyword>
<dbReference type="InterPro" id="IPR024647">
    <property type="entry name" value="DNA_pol_a_cat_su_N"/>
</dbReference>
<evidence type="ECO:0000256" key="19">
    <source>
        <dbReference type="SAM" id="MobiDB-lite"/>
    </source>
</evidence>
<dbReference type="Pfam" id="PF12254">
    <property type="entry name" value="DNA_pol_alpha_N"/>
    <property type="match status" value="1"/>
</dbReference>
<dbReference type="Gene3D" id="2.60.120.10">
    <property type="entry name" value="Jelly Rolls"/>
    <property type="match status" value="1"/>
</dbReference>
<evidence type="ECO:0000256" key="4">
    <source>
        <dbReference type="ARBA" id="ARBA00017212"/>
    </source>
</evidence>
<feature type="compositionally biased region" description="Basic residues" evidence="19">
    <location>
        <begin position="82"/>
        <end position="93"/>
    </location>
</feature>
<evidence type="ECO:0000256" key="1">
    <source>
        <dbReference type="ARBA" id="ARBA00004123"/>
    </source>
</evidence>
<feature type="non-terminal residue" evidence="26">
    <location>
        <position position="1668"/>
    </location>
</feature>
<dbReference type="EC" id="2.7.7.7" evidence="3"/>
<dbReference type="GO" id="GO:1902975">
    <property type="term" value="P:mitotic DNA replication initiation"/>
    <property type="evidence" value="ECO:0007669"/>
    <property type="project" value="InterPro"/>
</dbReference>
<dbReference type="PANTHER" id="PTHR45861:SF1">
    <property type="entry name" value="DNA POLYMERASE ALPHA CATALYTIC SUBUNIT"/>
    <property type="match status" value="1"/>
</dbReference>
<organism evidence="26 27">
    <name type="scientific">Polypterus senegalus</name>
    <name type="common">Senegal bichir</name>
    <dbReference type="NCBI Taxonomy" id="55291"/>
    <lineage>
        <taxon>Eukaryota</taxon>
        <taxon>Metazoa</taxon>
        <taxon>Chordata</taxon>
        <taxon>Craniata</taxon>
        <taxon>Vertebrata</taxon>
        <taxon>Euteleostomi</taxon>
        <taxon>Actinopterygii</taxon>
        <taxon>Polypteriformes</taxon>
        <taxon>Polypteridae</taxon>
        <taxon>Polypterus</taxon>
    </lineage>
</organism>
<keyword evidence="7" id="KW-0235">DNA replication</keyword>
<evidence type="ECO:0000256" key="14">
    <source>
        <dbReference type="ARBA" id="ARBA00023002"/>
    </source>
</evidence>
<dbReference type="InterPro" id="IPR042087">
    <property type="entry name" value="DNA_pol_B_thumb"/>
</dbReference>
<reference evidence="26 27" key="1">
    <citation type="journal article" date="2021" name="Cell">
        <title>Tracing the genetic footprints of vertebrate landing in non-teleost ray-finned fishes.</title>
        <authorList>
            <person name="Bi X."/>
            <person name="Wang K."/>
            <person name="Yang L."/>
            <person name="Pan H."/>
            <person name="Jiang H."/>
            <person name="Wei Q."/>
            <person name="Fang M."/>
            <person name="Yu H."/>
            <person name="Zhu C."/>
            <person name="Cai Y."/>
            <person name="He Y."/>
            <person name="Gan X."/>
            <person name="Zeng H."/>
            <person name="Yu D."/>
            <person name="Zhu Y."/>
            <person name="Jiang H."/>
            <person name="Qiu Q."/>
            <person name="Yang H."/>
            <person name="Zhang Y.E."/>
            <person name="Wang W."/>
            <person name="Zhu M."/>
            <person name="He S."/>
            <person name="Zhang G."/>
        </authorList>
    </citation>
    <scope>NUCLEOTIDE SEQUENCE [LARGE SCALE GENOMIC DNA]</scope>
    <source>
        <strain evidence="26">Bchr_013</strain>
    </source>
</reference>
<feature type="domain" description="Homogentisate 1,2-dioxygenase C-terminal" evidence="22">
    <location>
        <begin position="1500"/>
        <end position="1625"/>
    </location>
</feature>
<dbReference type="FunFam" id="3.90.1600.10:FF:000023">
    <property type="entry name" value="DNA polymerase"/>
    <property type="match status" value="1"/>
</dbReference>
<dbReference type="GO" id="GO:0008270">
    <property type="term" value="F:zinc ion binding"/>
    <property type="evidence" value="ECO:0007669"/>
    <property type="project" value="UniProtKB-KW"/>
</dbReference>
<dbReference type="InterPro" id="IPR023211">
    <property type="entry name" value="DNA_pol_palm_dom_sf"/>
</dbReference>
<dbReference type="GO" id="GO:0000166">
    <property type="term" value="F:nucleotide binding"/>
    <property type="evidence" value="ECO:0007669"/>
    <property type="project" value="InterPro"/>
</dbReference>
<dbReference type="Gene3D" id="1.10.287.690">
    <property type="entry name" value="Helix hairpin bin"/>
    <property type="match status" value="1"/>
</dbReference>
<feature type="region of interest" description="Disordered" evidence="19">
    <location>
        <begin position="159"/>
        <end position="193"/>
    </location>
</feature>
<dbReference type="InterPro" id="IPR006133">
    <property type="entry name" value="DNA-dir_DNA_pol_B_exonuc"/>
</dbReference>
<dbReference type="GO" id="GO:0006273">
    <property type="term" value="P:lagging strand elongation"/>
    <property type="evidence" value="ECO:0007669"/>
    <property type="project" value="TreeGrafter"/>
</dbReference>
<keyword evidence="6" id="KW-0548">Nucleotidyltransferase</keyword>
<dbReference type="EMBL" id="JAATIS010008602">
    <property type="protein sequence ID" value="KAG2457229.1"/>
    <property type="molecule type" value="Genomic_DNA"/>
</dbReference>
<keyword evidence="9" id="KW-0863">Zinc-finger</keyword>
<dbReference type="InterPro" id="IPR015088">
    <property type="entry name" value="Znf_DNA-dir_DNA_pol_B_alpha"/>
</dbReference>
<dbReference type="GO" id="GO:0003697">
    <property type="term" value="F:single-stranded DNA binding"/>
    <property type="evidence" value="ECO:0007669"/>
    <property type="project" value="TreeGrafter"/>
</dbReference>
<gene>
    <name evidence="26" type="primary">Pola1</name>
    <name evidence="26" type="ORF">GTO96_0013755</name>
</gene>
<protein>
    <recommendedName>
        <fullName evidence="4">DNA polymerase alpha catalytic subunit</fullName>
        <ecNumber evidence="3">2.7.7.7</ecNumber>
    </recommendedName>
</protein>
<keyword evidence="16" id="KW-0238">DNA-binding</keyword>
<dbReference type="CDD" id="cd05532">
    <property type="entry name" value="POLBc_alpha"/>
    <property type="match status" value="1"/>
</dbReference>
<dbReference type="PANTHER" id="PTHR45861">
    <property type="entry name" value="DNA POLYMERASE ALPHA CATALYTIC SUBUNIT"/>
    <property type="match status" value="1"/>
</dbReference>
<evidence type="ECO:0000256" key="17">
    <source>
        <dbReference type="ARBA" id="ARBA00023232"/>
    </source>
</evidence>
<dbReference type="SUPFAM" id="SSF53098">
    <property type="entry name" value="Ribonuclease H-like"/>
    <property type="match status" value="1"/>
</dbReference>
<feature type="domain" description="DNA-directed DNA polymerase family B exonuclease" evidence="21">
    <location>
        <begin position="525"/>
        <end position="760"/>
    </location>
</feature>
<accession>A0A8X8BJJ3</accession>
<keyword evidence="18" id="KW-0539">Nucleus</keyword>
<keyword evidence="14" id="KW-0560">Oxidoreductase</keyword>
<dbReference type="Gene3D" id="1.10.3200.20">
    <property type="entry name" value="DNA Polymerase alpha, zinc finger"/>
    <property type="match status" value="2"/>
</dbReference>
<evidence type="ECO:0000256" key="16">
    <source>
        <dbReference type="ARBA" id="ARBA00023125"/>
    </source>
</evidence>
<keyword evidence="10" id="KW-0862">Zinc</keyword>
<evidence type="ECO:0000313" key="26">
    <source>
        <dbReference type="EMBL" id="KAG2457229.1"/>
    </source>
</evidence>
<dbReference type="GO" id="GO:0005658">
    <property type="term" value="C:alpha DNA polymerase:primase complex"/>
    <property type="evidence" value="ECO:0007669"/>
    <property type="project" value="TreeGrafter"/>
</dbReference>
<dbReference type="Gene3D" id="3.30.70.2820">
    <property type="match status" value="1"/>
</dbReference>
<dbReference type="FunFam" id="1.10.132.60:FF:000006">
    <property type="entry name" value="DNA polymerase"/>
    <property type="match status" value="1"/>
</dbReference>
<keyword evidence="11" id="KW-0828">Tyrosine catabolism</keyword>
<dbReference type="InterPro" id="IPR006134">
    <property type="entry name" value="DNA-dir_DNA_pol_B_multi_dom"/>
</dbReference>
<feature type="non-terminal residue" evidence="26">
    <location>
        <position position="1"/>
    </location>
</feature>
<dbReference type="InterPro" id="IPR043502">
    <property type="entry name" value="DNA/RNA_pol_sf"/>
</dbReference>
<dbReference type="InterPro" id="IPR046451">
    <property type="entry name" value="HgmA_C"/>
</dbReference>
<dbReference type="InterPro" id="IPR006172">
    <property type="entry name" value="DNA-dir_DNA_pol_B"/>
</dbReference>
<evidence type="ECO:0000259" key="20">
    <source>
        <dbReference type="Pfam" id="PF00136"/>
    </source>
</evidence>
<dbReference type="Gene3D" id="2.40.50.730">
    <property type="match status" value="1"/>
</dbReference>
<dbReference type="GO" id="GO:0006272">
    <property type="term" value="P:leading strand elongation"/>
    <property type="evidence" value="ECO:0007669"/>
    <property type="project" value="TreeGrafter"/>
</dbReference>
<evidence type="ECO:0000259" key="23">
    <source>
        <dbReference type="Pfam" id="PF08996"/>
    </source>
</evidence>
<evidence type="ECO:0000259" key="25">
    <source>
        <dbReference type="Pfam" id="PF20510"/>
    </source>
</evidence>
<feature type="compositionally biased region" description="Low complexity" evidence="19">
    <location>
        <begin position="242"/>
        <end position="253"/>
    </location>
</feature>
<dbReference type="Proteomes" id="UP000886611">
    <property type="component" value="Unassembled WGS sequence"/>
</dbReference>
<evidence type="ECO:0000256" key="2">
    <source>
        <dbReference type="ARBA" id="ARBA00005755"/>
    </source>
</evidence>
<dbReference type="NCBIfam" id="TIGR00592">
    <property type="entry name" value="pol2"/>
    <property type="match status" value="3"/>
</dbReference>
<dbReference type="PRINTS" id="PR00106">
    <property type="entry name" value="DNAPOLB"/>
</dbReference>
<comment type="caution">
    <text evidence="26">The sequence shown here is derived from an EMBL/GenBank/DDBJ whole genome shotgun (WGS) entry which is preliminary data.</text>
</comment>
<dbReference type="SUPFAM" id="SSF51182">
    <property type="entry name" value="RmlC-like cupins"/>
    <property type="match status" value="1"/>
</dbReference>
<dbReference type="Gene3D" id="1.10.132.60">
    <property type="entry name" value="DNA polymerase family B, C-terminal domain"/>
    <property type="match status" value="1"/>
</dbReference>
<keyword evidence="5" id="KW-0808">Transferase</keyword>